<dbReference type="Proteomes" id="UP000321570">
    <property type="component" value="Unassembled WGS sequence"/>
</dbReference>
<organism evidence="2 3">
    <name type="scientific">Hymenolepis diminuta</name>
    <name type="common">Rat tapeworm</name>
    <dbReference type="NCBI Taxonomy" id="6216"/>
    <lineage>
        <taxon>Eukaryota</taxon>
        <taxon>Metazoa</taxon>
        <taxon>Spiralia</taxon>
        <taxon>Lophotrochozoa</taxon>
        <taxon>Platyhelminthes</taxon>
        <taxon>Cestoda</taxon>
        <taxon>Eucestoda</taxon>
        <taxon>Cyclophyllidea</taxon>
        <taxon>Hymenolepididae</taxon>
        <taxon>Hymenolepis</taxon>
    </lineage>
</organism>
<evidence type="ECO:0000313" key="2">
    <source>
        <dbReference type="EMBL" id="VUZ53215.1"/>
    </source>
</evidence>
<dbReference type="EMBL" id="CABIJS010000555">
    <property type="protein sequence ID" value="VUZ53215.1"/>
    <property type="molecule type" value="Genomic_DNA"/>
</dbReference>
<name>A0A564Z161_HYMDI</name>
<sequence>TPYKGHIRHIILFEFHKGNTPDSAAKTLKDTDGNGGVNEKICSRWFSPSPFTKDDFSQKDESRAEYSKNSILSNC</sequence>
<dbReference type="AlphaFoldDB" id="A0A564Z161"/>
<protein>
    <recommendedName>
        <fullName evidence="1">Mos1 transposase HTH domain-containing protein</fullName>
    </recommendedName>
</protein>
<dbReference type="InterPro" id="IPR041426">
    <property type="entry name" value="Mos1_HTH"/>
</dbReference>
<dbReference type="Gene3D" id="1.10.10.1450">
    <property type="match status" value="1"/>
</dbReference>
<gene>
    <name evidence="2" type="ORF">WMSIL1_LOCUS11670</name>
</gene>
<accession>A0A564Z161</accession>
<evidence type="ECO:0000313" key="3">
    <source>
        <dbReference type="Proteomes" id="UP000321570"/>
    </source>
</evidence>
<keyword evidence="3" id="KW-1185">Reference proteome</keyword>
<feature type="domain" description="Mos1 transposase HTH" evidence="1">
    <location>
        <begin position="5"/>
        <end position="47"/>
    </location>
</feature>
<proteinExistence type="predicted"/>
<reference evidence="2 3" key="1">
    <citation type="submission" date="2019-07" db="EMBL/GenBank/DDBJ databases">
        <authorList>
            <person name="Jastrzebski P J."/>
            <person name="Paukszto L."/>
            <person name="Jastrzebski P J."/>
        </authorList>
    </citation>
    <scope>NUCLEOTIDE SEQUENCE [LARGE SCALE GENOMIC DNA]</scope>
    <source>
        <strain evidence="2 3">WMS-il1</strain>
    </source>
</reference>
<feature type="non-terminal residue" evidence="2">
    <location>
        <position position="1"/>
    </location>
</feature>
<evidence type="ECO:0000259" key="1">
    <source>
        <dbReference type="Pfam" id="PF17906"/>
    </source>
</evidence>
<dbReference type="Pfam" id="PF17906">
    <property type="entry name" value="HTH_48"/>
    <property type="match status" value="1"/>
</dbReference>